<sequence length="533" mass="60614">MKTNLHQWTEELILARLRNQELPDDLETQEIVLEIEDLEQRLSESVTGSSHASNKSLSNSEHDVLEQRLAYCRAFLAPVRRLPFELLAEIYHLILCSVRDNSPRPKEQLAPTRALVVLSHVCSFWRKACFSTTTLWNDIRIPSLFRNAKDARLVEMQLRYSGSSPLDIQIHNFGASREADMDSARDILEGLISHRERWRKVLVIGINTWAELNSACSTVHTQTGDLHFPSLESLLLRDADHSSVNAFSSADLPRLQTMEVHGYNPSSFPFHQLTSLSLVLDRRETRVFRLPRDFTDHLANLEHLHLEGEFNYLPNEIGCTDFEHALPKLKSLVIEVYSKPFLTLFLNTFRLPALLSIEIITPLQDWPQADFISLLTRSQRLSALTKLSLRWAQITDEQLLEILHLTESLEELKVLEDHTNTLSPSLFRAMSISSTPIIVPKLQHIFFSMAISEKECPVGIEMVASRSAKSLSSNLDSPSCVPLKSFMLFLILAYKPVEPPASLGKESLRALRESMEITVRLAARDAPVEENIL</sequence>
<name>A0A6A4HWN9_9AGAR</name>
<dbReference type="EMBL" id="ML769447">
    <property type="protein sequence ID" value="KAE9401337.1"/>
    <property type="molecule type" value="Genomic_DNA"/>
</dbReference>
<dbReference type="InterPro" id="IPR032675">
    <property type="entry name" value="LRR_dom_sf"/>
</dbReference>
<gene>
    <name evidence="1" type="ORF">BT96DRAFT_1018273</name>
</gene>
<proteinExistence type="predicted"/>
<dbReference type="SUPFAM" id="SSF52047">
    <property type="entry name" value="RNI-like"/>
    <property type="match status" value="1"/>
</dbReference>
<keyword evidence="2" id="KW-1185">Reference proteome</keyword>
<evidence type="ECO:0000313" key="2">
    <source>
        <dbReference type="Proteomes" id="UP000799118"/>
    </source>
</evidence>
<protein>
    <submittedName>
        <fullName evidence="1">Uncharacterized protein</fullName>
    </submittedName>
</protein>
<organism evidence="1 2">
    <name type="scientific">Gymnopus androsaceus JB14</name>
    <dbReference type="NCBI Taxonomy" id="1447944"/>
    <lineage>
        <taxon>Eukaryota</taxon>
        <taxon>Fungi</taxon>
        <taxon>Dikarya</taxon>
        <taxon>Basidiomycota</taxon>
        <taxon>Agaricomycotina</taxon>
        <taxon>Agaricomycetes</taxon>
        <taxon>Agaricomycetidae</taxon>
        <taxon>Agaricales</taxon>
        <taxon>Marasmiineae</taxon>
        <taxon>Omphalotaceae</taxon>
        <taxon>Gymnopus</taxon>
    </lineage>
</organism>
<reference evidence="1" key="1">
    <citation type="journal article" date="2019" name="Environ. Microbiol.">
        <title>Fungal ecological strategies reflected in gene transcription - a case study of two litter decomposers.</title>
        <authorList>
            <person name="Barbi F."/>
            <person name="Kohler A."/>
            <person name="Barry K."/>
            <person name="Baskaran P."/>
            <person name="Daum C."/>
            <person name="Fauchery L."/>
            <person name="Ihrmark K."/>
            <person name="Kuo A."/>
            <person name="LaButti K."/>
            <person name="Lipzen A."/>
            <person name="Morin E."/>
            <person name="Grigoriev I.V."/>
            <person name="Henrissat B."/>
            <person name="Lindahl B."/>
            <person name="Martin F."/>
        </authorList>
    </citation>
    <scope>NUCLEOTIDE SEQUENCE</scope>
    <source>
        <strain evidence="1">JB14</strain>
    </source>
</reference>
<evidence type="ECO:0000313" key="1">
    <source>
        <dbReference type="EMBL" id="KAE9401337.1"/>
    </source>
</evidence>
<dbReference type="AlphaFoldDB" id="A0A6A4HWN9"/>
<dbReference type="Proteomes" id="UP000799118">
    <property type="component" value="Unassembled WGS sequence"/>
</dbReference>
<dbReference type="OrthoDB" id="2269034at2759"/>
<accession>A0A6A4HWN9</accession>
<dbReference type="Gene3D" id="3.80.10.10">
    <property type="entry name" value="Ribonuclease Inhibitor"/>
    <property type="match status" value="1"/>
</dbReference>